<gene>
    <name evidence="1" type="ORF">I9054_000720</name>
</gene>
<evidence type="ECO:0000313" key="1">
    <source>
        <dbReference type="EMBL" id="UUN98034.1"/>
    </source>
</evidence>
<dbReference type="EMBL" id="CP092085">
    <property type="protein sequence ID" value="UUN98034.1"/>
    <property type="molecule type" value="Genomic_DNA"/>
</dbReference>
<dbReference type="AlphaFoldDB" id="A0A8I1ACP8"/>
<protein>
    <submittedName>
        <fullName evidence="1">Uncharacterized protein</fullName>
    </submittedName>
</protein>
<evidence type="ECO:0000313" key="2">
    <source>
        <dbReference type="Proteomes" id="UP000644140"/>
    </source>
</evidence>
<proteinExistence type="predicted"/>
<organism evidence="1 2">
    <name type="scientific">Acinetobacter bereziniae</name>
    <name type="common">Acinetobacter genomosp. 10</name>
    <dbReference type="NCBI Taxonomy" id="106648"/>
    <lineage>
        <taxon>Bacteria</taxon>
        <taxon>Pseudomonadati</taxon>
        <taxon>Pseudomonadota</taxon>
        <taxon>Gammaproteobacteria</taxon>
        <taxon>Moraxellales</taxon>
        <taxon>Moraxellaceae</taxon>
        <taxon>Acinetobacter</taxon>
    </lineage>
</organism>
<dbReference type="PROSITE" id="PS51257">
    <property type="entry name" value="PROKAR_LIPOPROTEIN"/>
    <property type="match status" value="1"/>
</dbReference>
<reference evidence="1" key="1">
    <citation type="submission" date="2022-02" db="EMBL/GenBank/DDBJ databases">
        <title>Characterization of Tn125 harboring carbapenem-resistant Acinetobacter bereziniae clinical isolates.</title>
        <authorList>
            <person name="Wong N.-K."/>
            <person name="Pan Q."/>
        </authorList>
    </citation>
    <scope>NUCLEOTIDE SEQUENCE</scope>
    <source>
        <strain evidence="1">GD03393</strain>
    </source>
</reference>
<dbReference type="RefSeq" id="WP_151811038.1">
    <property type="nucleotide sequence ID" value="NZ_BKQT01000007.1"/>
</dbReference>
<dbReference type="Proteomes" id="UP000644140">
    <property type="component" value="Chromosome"/>
</dbReference>
<sequence length="139" mass="16114">MKIKFILLAFIFFTLVGCKKTYEDTFEYKILDQKICAIKSKTIGNANKINWLFPEVRNFNGEVISGNLKFDKDDKNYLFCYNLDEFKKEVGKGPIQSDIGIEIDLTSSVQEYNLRNYSCILDNRIKLNISKTDLAEICI</sequence>
<name>A0A8I1ACP8_ACIBZ</name>
<accession>A0A8I1ACP8</accession>